<dbReference type="InterPro" id="IPR002220">
    <property type="entry name" value="DapA-like"/>
</dbReference>
<keyword evidence="2" id="KW-0456">Lyase</keyword>
<accession>A0ABT4MQX7</accession>
<proteinExistence type="inferred from homology"/>
<dbReference type="PANTHER" id="PTHR12128:SF66">
    <property type="entry name" value="4-HYDROXY-2-OXOGLUTARATE ALDOLASE, MITOCHONDRIAL"/>
    <property type="match status" value="1"/>
</dbReference>
<organism evidence="3 4">
    <name type="scientific">Gordonia rubripertincta</name>
    <name type="common">Rhodococcus corallinus</name>
    <dbReference type="NCBI Taxonomy" id="36822"/>
    <lineage>
        <taxon>Bacteria</taxon>
        <taxon>Bacillati</taxon>
        <taxon>Actinomycetota</taxon>
        <taxon>Actinomycetes</taxon>
        <taxon>Mycobacteriales</taxon>
        <taxon>Gordoniaceae</taxon>
        <taxon>Gordonia</taxon>
    </lineage>
</organism>
<dbReference type="CDD" id="cd00408">
    <property type="entry name" value="DHDPS-like"/>
    <property type="match status" value="1"/>
</dbReference>
<dbReference type="Proteomes" id="UP001067235">
    <property type="component" value="Unassembled WGS sequence"/>
</dbReference>
<comment type="similarity">
    <text evidence="1">Belongs to the DapA family.</text>
</comment>
<evidence type="ECO:0000313" key="4">
    <source>
        <dbReference type="Proteomes" id="UP001067235"/>
    </source>
</evidence>
<dbReference type="EMBL" id="JAPWIE010000002">
    <property type="protein sequence ID" value="MCZ4549408.1"/>
    <property type="molecule type" value="Genomic_DNA"/>
</dbReference>
<dbReference type="SMART" id="SM01130">
    <property type="entry name" value="DHDPS"/>
    <property type="match status" value="1"/>
</dbReference>
<dbReference type="InterPro" id="IPR013785">
    <property type="entry name" value="Aldolase_TIM"/>
</dbReference>
<evidence type="ECO:0000313" key="3">
    <source>
        <dbReference type="EMBL" id="MCZ4549408.1"/>
    </source>
</evidence>
<reference evidence="3" key="1">
    <citation type="submission" date="2022-12" db="EMBL/GenBank/DDBJ databases">
        <authorList>
            <person name="Krivoruchko A.V."/>
            <person name="Elkin A."/>
        </authorList>
    </citation>
    <scope>NUCLEOTIDE SEQUENCE</scope>
    <source>
        <strain evidence="3">IEGM 1388</strain>
    </source>
</reference>
<name>A0ABT4MQX7_GORRU</name>
<dbReference type="SUPFAM" id="SSF51569">
    <property type="entry name" value="Aldolase"/>
    <property type="match status" value="1"/>
</dbReference>
<sequence length="296" mass="31106">MNATEFTTAVWGMVPTPFTPDGSGVCHRSLRSLTREMLSRGCAGSIALGVIGEPAALSGAEKMAVVEAVLEESGDSPVVASVMSLDEQGALEEIKALTDAFGSVITAVLIPVSSPDPQTLRRSIVRAHDRSGLPVLIQDLPSATGVHIDIDDLVTALEGVEDMLWAVKCEAAPTFSRVRRLRSETPTTIMAGNGGIGLVDDHLAGARWAAAGISRPEVIVEAMGWLRSGNPSRAQEVISAASALISFETQAGTSIGIRKEHWRRQGVITSAAVRPPATPYEAHLTAHSARLGFEAA</sequence>
<dbReference type="Pfam" id="PF00701">
    <property type="entry name" value="DHDPS"/>
    <property type="match status" value="1"/>
</dbReference>
<gene>
    <name evidence="3" type="ORF">O4213_05410</name>
</gene>
<evidence type="ECO:0000256" key="2">
    <source>
        <dbReference type="ARBA" id="ARBA00023239"/>
    </source>
</evidence>
<protein>
    <submittedName>
        <fullName evidence="3">Dihydrodipicolinate synthase family protein</fullName>
    </submittedName>
</protein>
<evidence type="ECO:0000256" key="1">
    <source>
        <dbReference type="ARBA" id="ARBA00007592"/>
    </source>
</evidence>
<keyword evidence="4" id="KW-1185">Reference proteome</keyword>
<dbReference type="PANTHER" id="PTHR12128">
    <property type="entry name" value="DIHYDRODIPICOLINATE SYNTHASE"/>
    <property type="match status" value="1"/>
</dbReference>
<comment type="caution">
    <text evidence="3">The sequence shown here is derived from an EMBL/GenBank/DDBJ whole genome shotgun (WGS) entry which is preliminary data.</text>
</comment>
<dbReference type="RefSeq" id="WP_301569945.1">
    <property type="nucleotide sequence ID" value="NZ_JAPWIE010000002.1"/>
</dbReference>
<dbReference type="Gene3D" id="3.20.20.70">
    <property type="entry name" value="Aldolase class I"/>
    <property type="match status" value="1"/>
</dbReference>